<evidence type="ECO:0000259" key="3">
    <source>
        <dbReference type="Pfam" id="PF12697"/>
    </source>
</evidence>
<accession>A0ABW2IJ58</accession>
<reference evidence="5" key="1">
    <citation type="journal article" date="2019" name="Int. J. Syst. Evol. Microbiol.">
        <title>The Global Catalogue of Microorganisms (GCM) 10K type strain sequencing project: providing services to taxonomists for standard genome sequencing and annotation.</title>
        <authorList>
            <consortium name="The Broad Institute Genomics Platform"/>
            <consortium name="The Broad Institute Genome Sequencing Center for Infectious Disease"/>
            <person name="Wu L."/>
            <person name="Ma J."/>
        </authorList>
    </citation>
    <scope>NUCLEOTIDE SEQUENCE [LARGE SCALE GENOMIC DNA]</scope>
    <source>
        <strain evidence="5">CCUG 51308</strain>
    </source>
</reference>
<dbReference type="InterPro" id="IPR050266">
    <property type="entry name" value="AB_hydrolase_sf"/>
</dbReference>
<keyword evidence="5" id="KW-1185">Reference proteome</keyword>
<feature type="chain" id="PRO_5045142809" evidence="2">
    <location>
        <begin position="25"/>
        <end position="331"/>
    </location>
</feature>
<dbReference type="Pfam" id="PF12697">
    <property type="entry name" value="Abhydrolase_6"/>
    <property type="match status" value="1"/>
</dbReference>
<dbReference type="PANTHER" id="PTHR43798">
    <property type="entry name" value="MONOACYLGLYCEROL LIPASE"/>
    <property type="match status" value="1"/>
</dbReference>
<dbReference type="InterPro" id="IPR029058">
    <property type="entry name" value="AB_hydrolase_fold"/>
</dbReference>
<evidence type="ECO:0000256" key="1">
    <source>
        <dbReference type="ARBA" id="ARBA00022801"/>
    </source>
</evidence>
<evidence type="ECO:0000313" key="4">
    <source>
        <dbReference type="EMBL" id="MFC7291173.1"/>
    </source>
</evidence>
<keyword evidence="1 4" id="KW-0378">Hydrolase</keyword>
<gene>
    <name evidence="4" type="ORF">ACFQS8_06060</name>
</gene>
<keyword evidence="2" id="KW-0732">Signal</keyword>
<dbReference type="EMBL" id="JBHTBR010000002">
    <property type="protein sequence ID" value="MFC7291173.1"/>
    <property type="molecule type" value="Genomic_DNA"/>
</dbReference>
<dbReference type="Gene3D" id="3.40.50.1820">
    <property type="entry name" value="alpha/beta hydrolase"/>
    <property type="match status" value="1"/>
</dbReference>
<name>A0ABW2IJ58_9PROT</name>
<evidence type="ECO:0000313" key="5">
    <source>
        <dbReference type="Proteomes" id="UP001596492"/>
    </source>
</evidence>
<feature type="signal peptide" evidence="2">
    <location>
        <begin position="1"/>
        <end position="24"/>
    </location>
</feature>
<organism evidence="4 5">
    <name type="scientific">Hirschia litorea</name>
    <dbReference type="NCBI Taxonomy" id="1199156"/>
    <lineage>
        <taxon>Bacteria</taxon>
        <taxon>Pseudomonadati</taxon>
        <taxon>Pseudomonadota</taxon>
        <taxon>Alphaproteobacteria</taxon>
        <taxon>Hyphomonadales</taxon>
        <taxon>Hyphomonadaceae</taxon>
        <taxon>Hirschia</taxon>
    </lineage>
</organism>
<dbReference type="RefSeq" id="WP_382166367.1">
    <property type="nucleotide sequence ID" value="NZ_JBHTBR010000002.1"/>
</dbReference>
<dbReference type="InterPro" id="IPR000073">
    <property type="entry name" value="AB_hydrolase_1"/>
</dbReference>
<proteinExistence type="predicted"/>
<dbReference type="PANTHER" id="PTHR43798:SF31">
    <property type="entry name" value="AB HYDROLASE SUPERFAMILY PROTEIN YCLE"/>
    <property type="match status" value="1"/>
</dbReference>
<dbReference type="Proteomes" id="UP001596492">
    <property type="component" value="Unassembled WGS sequence"/>
</dbReference>
<comment type="caution">
    <text evidence="4">The sequence shown here is derived from an EMBL/GenBank/DDBJ whole genome shotgun (WGS) entry which is preliminary data.</text>
</comment>
<sequence>MAWNNSHRLAYTGIALLMSLGLAACSPSDEKTSPPDTMVSEEAKEMNGQAGMVDKFVPTRFQAHVYGEIAEQSSEYKPQIILLPGLASSPEVWNATRDQLENDFEVHVLHVNGFAGSQAGANAEPGALSALADEVAAYAEQMDDPILIGHSMGGIVALMVAISHEDAVSKIMSVDVLPFFSVLINPMATEKNMVPAAEKARDEMLAQTDAEFEESQIAAMKRLSKSAEHAALTAEWTVTSDRAAVANIMYDVLTQDLRKQVSNIKIPATVVYAFDESAGFPKAVVAGVYQMNYANLKGVDLRMIEDARHYVMLDQPEAFAEEITRFVTSSQ</sequence>
<feature type="domain" description="AB hydrolase-1" evidence="3">
    <location>
        <begin position="80"/>
        <end position="321"/>
    </location>
</feature>
<dbReference type="SUPFAM" id="SSF53474">
    <property type="entry name" value="alpha/beta-Hydrolases"/>
    <property type="match status" value="1"/>
</dbReference>
<dbReference type="GO" id="GO:0016787">
    <property type="term" value="F:hydrolase activity"/>
    <property type="evidence" value="ECO:0007669"/>
    <property type="project" value="UniProtKB-KW"/>
</dbReference>
<evidence type="ECO:0000256" key="2">
    <source>
        <dbReference type="SAM" id="SignalP"/>
    </source>
</evidence>
<protein>
    <submittedName>
        <fullName evidence="4">Alpha/beta fold hydrolase</fullName>
    </submittedName>
</protein>